<keyword evidence="2" id="KW-1185">Reference proteome</keyword>
<name>I0APD3_IGNAJ</name>
<dbReference type="STRING" id="945713.IALB_3137"/>
<proteinExistence type="predicted"/>
<protein>
    <submittedName>
        <fullName evidence="1">Uncharacterized protein</fullName>
    </submittedName>
</protein>
<evidence type="ECO:0000313" key="2">
    <source>
        <dbReference type="Proteomes" id="UP000007394"/>
    </source>
</evidence>
<dbReference type="Proteomes" id="UP000007394">
    <property type="component" value="Chromosome"/>
</dbReference>
<dbReference type="EMBL" id="CP003418">
    <property type="protein sequence ID" value="AFH50840.1"/>
    <property type="molecule type" value="Genomic_DNA"/>
</dbReference>
<dbReference type="HOGENOM" id="CLU_2788280_0_0_10"/>
<organism evidence="1 2">
    <name type="scientific">Ignavibacterium album (strain DSM 19864 / JCM 16511 / NBRC 101810 / Mat9-16)</name>
    <dbReference type="NCBI Taxonomy" id="945713"/>
    <lineage>
        <taxon>Bacteria</taxon>
        <taxon>Pseudomonadati</taxon>
        <taxon>Ignavibacteriota</taxon>
        <taxon>Ignavibacteria</taxon>
        <taxon>Ignavibacteriales</taxon>
        <taxon>Ignavibacteriaceae</taxon>
        <taxon>Ignavibacterium</taxon>
    </lineage>
</organism>
<gene>
    <name evidence="1" type="ordered locus">IALB_3137</name>
</gene>
<evidence type="ECO:0000313" key="1">
    <source>
        <dbReference type="EMBL" id="AFH50840.1"/>
    </source>
</evidence>
<dbReference type="KEGG" id="ial:IALB_3137"/>
<reference evidence="1 2" key="1">
    <citation type="journal article" date="2012" name="Front. Microbiol.">
        <title>Complete genome of Ignavibacterium album, a metabolically versatile, flagellated, facultative anaerobe from the phylum Chlorobi.</title>
        <authorList>
            <person name="Liu Z."/>
            <person name="Frigaard N.-U."/>
            <person name="Vogl K."/>
            <person name="Iino T."/>
            <person name="Ohkuma M."/>
            <person name="Overmann J."/>
            <person name="Bryant D.A."/>
        </authorList>
    </citation>
    <scope>NUCLEOTIDE SEQUENCE [LARGE SCALE GENOMIC DNA]</scope>
    <source>
        <strain evidence="2">DSM 19864 / JCM 16511 / NBRC 101810 / Mat9-16</strain>
    </source>
</reference>
<dbReference type="AlphaFoldDB" id="I0APD3"/>
<accession>I0APD3</accession>
<sequence>MKYKIETNYVPFKFFIIHKNYFDYLFNALRKNILTERHRDCEKGGRANESKVELYRINNENYKTGLDS</sequence>